<name>A0ABR2ZS06_9AGAR</name>
<dbReference type="SMART" id="SM00320">
    <property type="entry name" value="WD40"/>
    <property type="match status" value="5"/>
</dbReference>
<accession>A0ABR2ZS06</accession>
<dbReference type="Pfam" id="PF00400">
    <property type="entry name" value="WD40"/>
    <property type="match status" value="1"/>
</dbReference>
<protein>
    <submittedName>
        <fullName evidence="5">Uncharacterized protein</fullName>
    </submittedName>
</protein>
<feature type="region of interest" description="Disordered" evidence="4">
    <location>
        <begin position="489"/>
        <end position="528"/>
    </location>
</feature>
<feature type="region of interest" description="Disordered" evidence="4">
    <location>
        <begin position="564"/>
        <end position="652"/>
    </location>
</feature>
<dbReference type="PANTHER" id="PTHR46170">
    <property type="entry name" value="GATOR COMPLEX PROTEIN WDR59"/>
    <property type="match status" value="1"/>
</dbReference>
<dbReference type="EMBL" id="JBBXMP010000063">
    <property type="protein sequence ID" value="KAL0064361.1"/>
    <property type="molecule type" value="Genomic_DNA"/>
</dbReference>
<evidence type="ECO:0000256" key="1">
    <source>
        <dbReference type="ARBA" id="ARBA00022574"/>
    </source>
</evidence>
<dbReference type="SUPFAM" id="SSF50978">
    <property type="entry name" value="WD40 repeat-like"/>
    <property type="match status" value="1"/>
</dbReference>
<dbReference type="Proteomes" id="UP001437256">
    <property type="component" value="Unassembled WGS sequence"/>
</dbReference>
<dbReference type="InterPro" id="IPR001680">
    <property type="entry name" value="WD40_rpt"/>
</dbReference>
<dbReference type="PANTHER" id="PTHR46170:SF1">
    <property type="entry name" value="GATOR COMPLEX PROTEIN WDR59"/>
    <property type="match status" value="1"/>
</dbReference>
<dbReference type="Gene3D" id="2.130.10.10">
    <property type="entry name" value="YVTN repeat-like/Quinoprotein amine dehydrogenase"/>
    <property type="match status" value="1"/>
</dbReference>
<feature type="region of interest" description="Disordered" evidence="4">
    <location>
        <begin position="431"/>
        <end position="469"/>
    </location>
</feature>
<feature type="repeat" description="WD" evidence="3">
    <location>
        <begin position="278"/>
        <end position="320"/>
    </location>
</feature>
<evidence type="ECO:0000256" key="3">
    <source>
        <dbReference type="PROSITE-ProRule" id="PRU00221"/>
    </source>
</evidence>
<proteinExistence type="predicted"/>
<dbReference type="InterPro" id="IPR019775">
    <property type="entry name" value="WD40_repeat_CS"/>
</dbReference>
<dbReference type="InterPro" id="IPR049567">
    <property type="entry name" value="WDR59-like"/>
</dbReference>
<dbReference type="PROSITE" id="PS00678">
    <property type="entry name" value="WD_REPEATS_1"/>
    <property type="match status" value="1"/>
</dbReference>
<dbReference type="InterPro" id="IPR015943">
    <property type="entry name" value="WD40/YVTN_repeat-like_dom_sf"/>
</dbReference>
<keyword evidence="6" id="KW-1185">Reference proteome</keyword>
<evidence type="ECO:0000256" key="4">
    <source>
        <dbReference type="SAM" id="MobiDB-lite"/>
    </source>
</evidence>
<comment type="caution">
    <text evidence="5">The sequence shown here is derived from an EMBL/GenBank/DDBJ whole genome shotgun (WGS) entry which is preliminary data.</text>
</comment>
<gene>
    <name evidence="5" type="ORF">AAF712_008661</name>
</gene>
<dbReference type="InterPro" id="IPR036322">
    <property type="entry name" value="WD40_repeat_dom_sf"/>
</dbReference>
<keyword evidence="1 3" id="KW-0853">WD repeat</keyword>
<feature type="compositionally biased region" description="Polar residues" evidence="4">
    <location>
        <begin position="444"/>
        <end position="456"/>
    </location>
</feature>
<sequence>MGTQPVDTVDLTNASQAPAEFSSPTSYGTSRPQHTNEDNAEVLSSSEDATTSEDGGNFRENLQIDMKGLVGDAVGNVSLRVKIVERACCLSLGIDEHKSGLTRCGACSVNSSHPRQATRSNPSHIWFRRRGLFIIDLKAPFEVPRFLPQGGTWDVADVQWNPHHSRAEYIVSTSSEKLLIWNLYMSGKTSIEHILHSHYRAITDINWHTTECDTVVSTGIDSWLWGWDLRVPRKPIFGLSPGTQVKWNKRDPNILASSHANEVLIWDRRKGSLPVTAIQGHSSRIYGIDWSHHLRNEIVTCSLDKTIKVWDIDDYESDSKGSRYLPGASTTPRLSPKPKHEIQTTYPVWRARNIPFGRGILSLPQRGETALELYSIKDEEEVEPVLTFEGHVDVVKEFVWRKEGKLITWSKDRTLRFWPISPDAMQKVFCESSSSRGDAKRSLESSTIDEQSTVSFRNPPGRSDSMPLLSAPIGNRAILAEVRAGMPPRHRANIPIPPTATDRRYFGSMLGGTNDRNSGGGAGGPISSSADTIHPLGVPVAASYIQGSSLNMAALVGGGTMSRGAAGGNKKRANVDPLSWLSSVKVGDGRRGSSSGPGSRGDSNEASRVRSSSRGPGHESGSQPTAGNKRKRSDSRIRSAVEEKDPSQSLQDEITSVLTKLTSSKIKLEKVCDLDQILTPAHI</sequence>
<dbReference type="PROSITE" id="PS50294">
    <property type="entry name" value="WD_REPEATS_REGION"/>
    <property type="match status" value="1"/>
</dbReference>
<feature type="compositionally biased region" description="Low complexity" evidence="4">
    <location>
        <begin position="582"/>
        <end position="601"/>
    </location>
</feature>
<feature type="compositionally biased region" description="Polar residues" evidence="4">
    <location>
        <begin position="1"/>
        <end position="33"/>
    </location>
</feature>
<feature type="region of interest" description="Disordered" evidence="4">
    <location>
        <begin position="1"/>
        <end position="58"/>
    </location>
</feature>
<keyword evidence="2" id="KW-0677">Repeat</keyword>
<dbReference type="PROSITE" id="PS50082">
    <property type="entry name" value="WD_REPEATS_2"/>
    <property type="match status" value="1"/>
</dbReference>
<evidence type="ECO:0000256" key="2">
    <source>
        <dbReference type="ARBA" id="ARBA00022737"/>
    </source>
</evidence>
<feature type="compositionally biased region" description="Basic and acidic residues" evidence="4">
    <location>
        <begin position="634"/>
        <end position="646"/>
    </location>
</feature>
<evidence type="ECO:0000313" key="6">
    <source>
        <dbReference type="Proteomes" id="UP001437256"/>
    </source>
</evidence>
<feature type="compositionally biased region" description="Polar residues" evidence="4">
    <location>
        <begin position="609"/>
        <end position="626"/>
    </location>
</feature>
<reference evidence="5 6" key="1">
    <citation type="submission" date="2024-05" db="EMBL/GenBank/DDBJ databases">
        <title>A draft genome resource for the thread blight pathogen Marasmius tenuissimus strain MS-2.</title>
        <authorList>
            <person name="Yulfo-Soto G.E."/>
            <person name="Baruah I.K."/>
            <person name="Amoako-Attah I."/>
            <person name="Bukari Y."/>
            <person name="Meinhardt L.W."/>
            <person name="Bailey B.A."/>
            <person name="Cohen S.P."/>
        </authorList>
    </citation>
    <scope>NUCLEOTIDE SEQUENCE [LARGE SCALE GENOMIC DNA]</scope>
    <source>
        <strain evidence="5 6">MS-2</strain>
    </source>
</reference>
<feature type="compositionally biased region" description="Polar residues" evidence="4">
    <location>
        <begin position="42"/>
        <end position="54"/>
    </location>
</feature>
<organism evidence="5 6">
    <name type="scientific">Marasmius tenuissimus</name>
    <dbReference type="NCBI Taxonomy" id="585030"/>
    <lineage>
        <taxon>Eukaryota</taxon>
        <taxon>Fungi</taxon>
        <taxon>Dikarya</taxon>
        <taxon>Basidiomycota</taxon>
        <taxon>Agaricomycotina</taxon>
        <taxon>Agaricomycetes</taxon>
        <taxon>Agaricomycetidae</taxon>
        <taxon>Agaricales</taxon>
        <taxon>Marasmiineae</taxon>
        <taxon>Marasmiaceae</taxon>
        <taxon>Marasmius</taxon>
    </lineage>
</organism>
<evidence type="ECO:0000313" key="5">
    <source>
        <dbReference type="EMBL" id="KAL0064361.1"/>
    </source>
</evidence>